<keyword evidence="3" id="KW-1185">Reference proteome</keyword>
<evidence type="ECO:0000256" key="1">
    <source>
        <dbReference type="SAM" id="MobiDB-lite"/>
    </source>
</evidence>
<dbReference type="Proteomes" id="UP000272474">
    <property type="component" value="Unassembled WGS sequence"/>
</dbReference>
<feature type="region of interest" description="Disordered" evidence="1">
    <location>
        <begin position="1"/>
        <end position="44"/>
    </location>
</feature>
<sequence length="70" mass="7344">MHGPPVPRTGVHGPPVPPVPFRRTPAIGERRHGTAAGPGRVQRPAARRAAATWWSTWPITPLPRGGSGGS</sequence>
<evidence type="ECO:0000313" key="2">
    <source>
        <dbReference type="EMBL" id="RKN41633.1"/>
    </source>
</evidence>
<name>A0A3A9Z009_9ACTN</name>
<protein>
    <submittedName>
        <fullName evidence="2">Uncharacterized protein</fullName>
    </submittedName>
</protein>
<proteinExistence type="predicted"/>
<dbReference type="AlphaFoldDB" id="A0A3A9Z009"/>
<dbReference type="EMBL" id="RBAL01000007">
    <property type="protein sequence ID" value="RKN41633.1"/>
    <property type="molecule type" value="Genomic_DNA"/>
</dbReference>
<reference evidence="2 3" key="1">
    <citation type="journal article" date="2014" name="Int. J. Syst. Evol. Microbiol.">
        <title>Streptomyces hoynatensis sp. nov., isolated from deep marine sediment.</title>
        <authorList>
            <person name="Veyisoglu A."/>
            <person name="Sahin N."/>
        </authorList>
    </citation>
    <scope>NUCLEOTIDE SEQUENCE [LARGE SCALE GENOMIC DNA]</scope>
    <source>
        <strain evidence="2 3">KCTC 29097</strain>
    </source>
</reference>
<gene>
    <name evidence="2" type="ORF">D7294_14155</name>
</gene>
<feature type="compositionally biased region" description="Low complexity" evidence="1">
    <location>
        <begin position="35"/>
        <end position="44"/>
    </location>
</feature>
<evidence type="ECO:0000313" key="3">
    <source>
        <dbReference type="Proteomes" id="UP000272474"/>
    </source>
</evidence>
<organism evidence="2 3">
    <name type="scientific">Streptomyces hoynatensis</name>
    <dbReference type="NCBI Taxonomy" id="1141874"/>
    <lineage>
        <taxon>Bacteria</taxon>
        <taxon>Bacillati</taxon>
        <taxon>Actinomycetota</taxon>
        <taxon>Actinomycetes</taxon>
        <taxon>Kitasatosporales</taxon>
        <taxon>Streptomycetaceae</taxon>
        <taxon>Streptomyces</taxon>
    </lineage>
</organism>
<comment type="caution">
    <text evidence="2">The sequence shown here is derived from an EMBL/GenBank/DDBJ whole genome shotgun (WGS) entry which is preliminary data.</text>
</comment>
<accession>A0A3A9Z009</accession>